<organism evidence="2 3">
    <name type="scientific">Marinobacter halodurans</name>
    <dbReference type="NCBI Taxonomy" id="2528979"/>
    <lineage>
        <taxon>Bacteria</taxon>
        <taxon>Pseudomonadati</taxon>
        <taxon>Pseudomonadota</taxon>
        <taxon>Gammaproteobacteria</taxon>
        <taxon>Pseudomonadales</taxon>
        <taxon>Marinobacteraceae</taxon>
        <taxon>Marinobacter</taxon>
    </lineage>
</organism>
<name>A0ABY1ZK58_9GAMM</name>
<feature type="signal peptide" evidence="1">
    <location>
        <begin position="1"/>
        <end position="22"/>
    </location>
</feature>
<evidence type="ECO:0000256" key="1">
    <source>
        <dbReference type="SAM" id="SignalP"/>
    </source>
</evidence>
<feature type="chain" id="PRO_5045385101" evidence="1">
    <location>
        <begin position="23"/>
        <end position="252"/>
    </location>
</feature>
<reference evidence="2 3" key="1">
    <citation type="submission" date="2019-02" db="EMBL/GenBank/DDBJ databases">
        <title>Marinobacter halodurans sp. nov., a marine bacterium isolated from sea tidal flat.</title>
        <authorList>
            <person name="Yoo Y."/>
            <person name="Lee D.W."/>
            <person name="Kim B.S."/>
            <person name="Kim J.-J."/>
        </authorList>
    </citation>
    <scope>NUCLEOTIDE SEQUENCE [LARGE SCALE GENOMIC DNA]</scope>
    <source>
        <strain evidence="2 3">YJ-S3-2</strain>
    </source>
</reference>
<dbReference type="Pfam" id="PF04338">
    <property type="entry name" value="DUF481"/>
    <property type="match status" value="1"/>
</dbReference>
<keyword evidence="3" id="KW-1185">Reference proteome</keyword>
<dbReference type="RefSeq" id="WP_131483260.1">
    <property type="nucleotide sequence ID" value="NZ_SJDL01000033.1"/>
</dbReference>
<dbReference type="InterPro" id="IPR007433">
    <property type="entry name" value="DUF481"/>
</dbReference>
<sequence>MRVKQSLIGLAILAASSPTAFAQDADEPWKGEGEVGLLITRGNSESTNINARLALKQEIAKWRNNMELRSVYSQSRDDETGEEETTAEKYAAQAETNYKFDERQFWFLRGAYTDDRFSGYDFQSSTSTGYGNRVWEQGERSFLELKAGAGYRYNKLDELNDDGEDAEKGAILRFAGAFNYELSPTALFVQELSSEVGLEDDNVISESLTSLQADVVGNLSMKLSYRVQHQSQVPPDTEKVDTEISLALLYGF</sequence>
<protein>
    <submittedName>
        <fullName evidence="2">DUF481 domain-containing protein</fullName>
    </submittedName>
</protein>
<dbReference type="SUPFAM" id="SSF56935">
    <property type="entry name" value="Porins"/>
    <property type="match status" value="1"/>
</dbReference>
<proteinExistence type="predicted"/>
<accession>A0ABY1ZK58</accession>
<evidence type="ECO:0000313" key="3">
    <source>
        <dbReference type="Proteomes" id="UP000313645"/>
    </source>
</evidence>
<comment type="caution">
    <text evidence="2">The sequence shown here is derived from an EMBL/GenBank/DDBJ whole genome shotgun (WGS) entry which is preliminary data.</text>
</comment>
<keyword evidence="1" id="KW-0732">Signal</keyword>
<dbReference type="Proteomes" id="UP000313645">
    <property type="component" value="Unassembled WGS sequence"/>
</dbReference>
<evidence type="ECO:0000313" key="2">
    <source>
        <dbReference type="EMBL" id="TBW50779.1"/>
    </source>
</evidence>
<gene>
    <name evidence="2" type="ORF">EZI54_17935</name>
</gene>
<dbReference type="EMBL" id="SJDL01000033">
    <property type="protein sequence ID" value="TBW50779.1"/>
    <property type="molecule type" value="Genomic_DNA"/>
</dbReference>